<keyword evidence="16" id="KW-1185">Reference proteome</keyword>
<evidence type="ECO:0000256" key="9">
    <source>
        <dbReference type="ARBA" id="ARBA00023065"/>
    </source>
</evidence>
<dbReference type="InterPro" id="IPR011640">
    <property type="entry name" value="Fe2_transport_prot_B_C"/>
</dbReference>
<evidence type="ECO:0000256" key="13">
    <source>
        <dbReference type="RuleBase" id="RU362098"/>
    </source>
</evidence>
<feature type="transmembrane region" description="Helical" evidence="13">
    <location>
        <begin position="226"/>
        <end position="250"/>
    </location>
</feature>
<keyword evidence="2 13" id="KW-0813">Transport</keyword>
<keyword evidence="6" id="KW-0547">Nucleotide-binding</keyword>
<dbReference type="PRINTS" id="PR00326">
    <property type="entry name" value="GTP1OBG"/>
</dbReference>
<evidence type="ECO:0000313" key="16">
    <source>
        <dbReference type="Proteomes" id="UP000606490"/>
    </source>
</evidence>
<dbReference type="NCBIfam" id="TIGR00437">
    <property type="entry name" value="feoB"/>
    <property type="match status" value="1"/>
</dbReference>
<dbReference type="Pfam" id="PF07664">
    <property type="entry name" value="FeoB_C"/>
    <property type="match status" value="1"/>
</dbReference>
<feature type="transmembrane region" description="Helical" evidence="13">
    <location>
        <begin position="473"/>
        <end position="491"/>
    </location>
</feature>
<dbReference type="InterPro" id="IPR011642">
    <property type="entry name" value="Gate_dom"/>
</dbReference>
<reference evidence="15 16" key="1">
    <citation type="submission" date="2021-01" db="EMBL/GenBank/DDBJ databases">
        <title>Belnapia mucosa sp. nov. and Belnapia arida sp. nov., isolated from the Tabernas Desert (Almeria, Spain).</title>
        <authorList>
            <person name="Molina-Menor E."/>
            <person name="Vidal-Verdu A."/>
            <person name="Calonge A."/>
            <person name="Satari L."/>
            <person name="Pereto Magraner J."/>
            <person name="Porcar Miralles M."/>
        </authorList>
    </citation>
    <scope>NUCLEOTIDE SEQUENCE [LARGE SCALE GENOMIC DNA]</scope>
    <source>
        <strain evidence="15 16">T6</strain>
    </source>
</reference>
<comment type="function">
    <text evidence="13">Probable transporter of a GTP-driven Fe(2+) uptake system.</text>
</comment>
<feature type="domain" description="FeoB-type G" evidence="14">
    <location>
        <begin position="10"/>
        <end position="178"/>
    </location>
</feature>
<feature type="transmembrane region" description="Helical" evidence="13">
    <location>
        <begin position="408"/>
        <end position="434"/>
    </location>
</feature>
<dbReference type="InterPro" id="IPR006073">
    <property type="entry name" value="GTP-bd"/>
</dbReference>
<keyword evidence="3" id="KW-1003">Cell membrane</keyword>
<organism evidence="15 16">
    <name type="scientific">Belnapia mucosa</name>
    <dbReference type="NCBI Taxonomy" id="2804532"/>
    <lineage>
        <taxon>Bacteria</taxon>
        <taxon>Pseudomonadati</taxon>
        <taxon>Pseudomonadota</taxon>
        <taxon>Alphaproteobacteria</taxon>
        <taxon>Acetobacterales</taxon>
        <taxon>Roseomonadaceae</taxon>
        <taxon>Belnapia</taxon>
    </lineage>
</organism>
<evidence type="ECO:0000256" key="5">
    <source>
        <dbReference type="ARBA" id="ARBA00022692"/>
    </source>
</evidence>
<dbReference type="EMBL" id="JAEUXJ010000007">
    <property type="protein sequence ID" value="MBL6457207.1"/>
    <property type="molecule type" value="Genomic_DNA"/>
</dbReference>
<keyword evidence="4 13" id="KW-0410">Iron transport</keyword>
<feature type="transmembrane region" description="Helical" evidence="13">
    <location>
        <begin position="573"/>
        <end position="595"/>
    </location>
</feature>
<dbReference type="PANTHER" id="PTHR43185:SF1">
    <property type="entry name" value="FE(2+) TRANSPORTER FEOB"/>
    <property type="match status" value="1"/>
</dbReference>
<sequence length="636" mass="68172">MNELAPAQRDLRIALVGNPNCGKTALFNALTGSRQHVANYPGVTVERKEGDLSTPEGRKVCLVDLPGTYSLRARSPDEVVTRDMVLGTQAGVEPPDLLVCVADATNLRLGLRLVLELKRTGRPLLLALNMADIARHRGIEIDTDLLAEALGLPVVTSVAVRRGGTAALLAELDRMARLPAAAPPAGGWTPPDAAGLRALQREADRILAAAVHAPDRRDAVTRRLDAVLLHPVAGLVVLLAVLFLMFQAVFAWAQPAMDLIDAGFQALGAAVGGLLPEEGALGLLRSFLQDGLIAGVGSVLVFLPQILVLFLFILLLEDFGYMARAAFLMDRIMGGAGLHGRAFIPLLSSFACAIPGIMATRVIDSRRDRLATILVAPLMTCSARIPVYTLIIGAFIPDRPVGTGAWGWVGLQGLVMFGLYAAGIASALAMSFAFKRLLWRGQPTEPFMLELPDYKWPRPLNLALGLWQRAKAFLRRAGTIILAMMVVIWFLSSVPRPPEGATEPAIEYSLAYAIGHAVEPVLRPIGFNWQIGVALIPGMAAREVAVASLGTVYAVENAEEEAPKLGQALSEQWSLATALAFLAWYVFAPQCVATLGVIRRETGSRGWAWFTFGYMVTLAYAAAFVTFQVARALGAG</sequence>
<evidence type="ECO:0000256" key="11">
    <source>
        <dbReference type="ARBA" id="ARBA00023136"/>
    </source>
</evidence>
<comment type="similarity">
    <text evidence="13">Belongs to the TRAFAC class TrmE-Era-EngA-EngB-Septin-like GTPase superfamily. FeoB GTPase (TC 9.A.8) family.</text>
</comment>
<evidence type="ECO:0000256" key="8">
    <source>
        <dbReference type="ARBA" id="ARBA00023004"/>
    </source>
</evidence>
<dbReference type="InterPro" id="IPR027417">
    <property type="entry name" value="P-loop_NTPase"/>
</dbReference>
<dbReference type="RefSeq" id="WP_202826941.1">
    <property type="nucleotide sequence ID" value="NZ_JAEUXJ010000007.1"/>
</dbReference>
<evidence type="ECO:0000256" key="1">
    <source>
        <dbReference type="ARBA" id="ARBA00004651"/>
    </source>
</evidence>
<feature type="transmembrane region" description="Helical" evidence="13">
    <location>
        <begin position="262"/>
        <end position="284"/>
    </location>
</feature>
<feature type="transmembrane region" description="Helical" evidence="13">
    <location>
        <begin position="607"/>
        <end position="630"/>
    </location>
</feature>
<dbReference type="Gene3D" id="3.40.50.300">
    <property type="entry name" value="P-loop containing nucleotide triphosphate hydrolases"/>
    <property type="match status" value="1"/>
</dbReference>
<keyword evidence="10 13" id="KW-0342">GTP-binding</keyword>
<evidence type="ECO:0000313" key="15">
    <source>
        <dbReference type="EMBL" id="MBL6457207.1"/>
    </source>
</evidence>
<evidence type="ECO:0000259" key="14">
    <source>
        <dbReference type="PROSITE" id="PS51711"/>
    </source>
</evidence>
<evidence type="ECO:0000256" key="7">
    <source>
        <dbReference type="ARBA" id="ARBA00022989"/>
    </source>
</evidence>
<feature type="transmembrane region" description="Helical" evidence="13">
    <location>
        <begin position="291"/>
        <end position="316"/>
    </location>
</feature>
<comment type="caution">
    <text evidence="15">The sequence shown here is derived from an EMBL/GenBank/DDBJ whole genome shotgun (WGS) entry which is preliminary data.</text>
</comment>
<dbReference type="InterPro" id="IPR050860">
    <property type="entry name" value="FeoB_GTPase"/>
</dbReference>
<keyword evidence="9" id="KW-0406">Ion transport</keyword>
<evidence type="ECO:0000256" key="12">
    <source>
        <dbReference type="NCBIfam" id="TIGR00437"/>
    </source>
</evidence>
<protein>
    <recommendedName>
        <fullName evidence="12 13">Ferrous iron transport protein B</fullName>
    </recommendedName>
</protein>
<name>A0ABS1V764_9PROT</name>
<keyword evidence="11 13" id="KW-0472">Membrane</keyword>
<dbReference type="Pfam" id="PF02421">
    <property type="entry name" value="FeoB_N"/>
    <property type="match status" value="1"/>
</dbReference>
<dbReference type="CDD" id="cd01879">
    <property type="entry name" value="FeoB"/>
    <property type="match status" value="1"/>
</dbReference>
<gene>
    <name evidence="15" type="primary">feoB</name>
    <name evidence="15" type="ORF">JMJ55_17865</name>
</gene>
<feature type="transmembrane region" description="Helical" evidence="13">
    <location>
        <begin position="336"/>
        <end position="358"/>
    </location>
</feature>
<comment type="subcellular location">
    <subcellularLocation>
        <location evidence="13">Cell inner membrane</location>
        <topology evidence="13">Multi-pass membrane protein</topology>
    </subcellularLocation>
    <subcellularLocation>
        <location evidence="1">Cell membrane</location>
        <topology evidence="1">Multi-pass membrane protein</topology>
    </subcellularLocation>
</comment>
<keyword evidence="8 13" id="KW-0408">Iron</keyword>
<dbReference type="SUPFAM" id="SSF52540">
    <property type="entry name" value="P-loop containing nucleoside triphosphate hydrolases"/>
    <property type="match status" value="1"/>
</dbReference>
<dbReference type="PANTHER" id="PTHR43185">
    <property type="entry name" value="FERROUS IRON TRANSPORT PROTEIN B"/>
    <property type="match status" value="1"/>
</dbReference>
<keyword evidence="7 13" id="KW-1133">Transmembrane helix</keyword>
<dbReference type="InterPro" id="IPR003373">
    <property type="entry name" value="Fe2_transport_prot-B"/>
</dbReference>
<feature type="transmembrane region" description="Helical" evidence="13">
    <location>
        <begin position="370"/>
        <end position="396"/>
    </location>
</feature>
<dbReference type="InterPro" id="IPR030389">
    <property type="entry name" value="G_FEOB_dom"/>
</dbReference>
<evidence type="ECO:0000256" key="2">
    <source>
        <dbReference type="ARBA" id="ARBA00022448"/>
    </source>
</evidence>
<evidence type="ECO:0000256" key="10">
    <source>
        <dbReference type="ARBA" id="ARBA00023134"/>
    </source>
</evidence>
<dbReference type="PROSITE" id="PS51711">
    <property type="entry name" value="G_FEOB"/>
    <property type="match status" value="1"/>
</dbReference>
<proteinExistence type="inferred from homology"/>
<accession>A0ABS1V764</accession>
<dbReference type="Proteomes" id="UP000606490">
    <property type="component" value="Unassembled WGS sequence"/>
</dbReference>
<evidence type="ECO:0000256" key="6">
    <source>
        <dbReference type="ARBA" id="ARBA00022741"/>
    </source>
</evidence>
<evidence type="ECO:0000256" key="4">
    <source>
        <dbReference type="ARBA" id="ARBA00022496"/>
    </source>
</evidence>
<keyword evidence="5 13" id="KW-0812">Transmembrane</keyword>
<evidence type="ECO:0000256" key="3">
    <source>
        <dbReference type="ARBA" id="ARBA00022475"/>
    </source>
</evidence>
<dbReference type="Pfam" id="PF07670">
    <property type="entry name" value="Gate"/>
    <property type="match status" value="2"/>
</dbReference>